<feature type="domain" description="Fe2OG dioxygenase" evidence="6">
    <location>
        <begin position="199"/>
        <end position="301"/>
    </location>
</feature>
<dbReference type="InterPro" id="IPR027443">
    <property type="entry name" value="IPNS-like_sf"/>
</dbReference>
<dbReference type="SUPFAM" id="SSF51197">
    <property type="entry name" value="Clavaminate synthase-like"/>
    <property type="match status" value="1"/>
</dbReference>
<dbReference type="FunFam" id="2.60.120.330:FF:000005">
    <property type="entry name" value="1-aminocyclopropane-1-carboxylate oxidase homolog 1"/>
    <property type="match status" value="1"/>
</dbReference>
<dbReference type="Proteomes" id="UP001140949">
    <property type="component" value="Unassembled WGS sequence"/>
</dbReference>
<dbReference type="GO" id="GO:0046872">
    <property type="term" value="F:metal ion binding"/>
    <property type="evidence" value="ECO:0007669"/>
    <property type="project" value="UniProtKB-KW"/>
</dbReference>
<keyword evidence="8" id="KW-1185">Reference proteome</keyword>
<comment type="similarity">
    <text evidence="1 5">Belongs to the iron/ascorbate-dependent oxidoreductase family.</text>
</comment>
<dbReference type="GO" id="GO:0051213">
    <property type="term" value="F:dioxygenase activity"/>
    <property type="evidence" value="ECO:0007669"/>
    <property type="project" value="UniProtKB-ARBA"/>
</dbReference>
<reference evidence="7" key="1">
    <citation type="journal article" date="2023" name="GigaByte">
        <title>Genome assembly of the bearded iris, Iris pallida Lam.</title>
        <authorList>
            <person name="Bruccoleri R.E."/>
            <person name="Oakeley E.J."/>
            <person name="Faust A.M.E."/>
            <person name="Altorfer M."/>
            <person name="Dessus-Babus S."/>
            <person name="Burckhardt D."/>
            <person name="Oertli M."/>
            <person name="Naumann U."/>
            <person name="Petersen F."/>
            <person name="Wong J."/>
        </authorList>
    </citation>
    <scope>NUCLEOTIDE SEQUENCE</scope>
    <source>
        <strain evidence="7">GSM-AAB239-AS_SAM_17_03QT</strain>
    </source>
</reference>
<evidence type="ECO:0000256" key="1">
    <source>
        <dbReference type="ARBA" id="ARBA00008056"/>
    </source>
</evidence>
<dbReference type="Gene3D" id="2.60.120.330">
    <property type="entry name" value="B-lactam Antibiotic, Isopenicillin N Synthase, Chain"/>
    <property type="match status" value="1"/>
</dbReference>
<evidence type="ECO:0000256" key="3">
    <source>
        <dbReference type="ARBA" id="ARBA00023002"/>
    </source>
</evidence>
<evidence type="ECO:0000313" key="7">
    <source>
        <dbReference type="EMBL" id="KAJ6818360.1"/>
    </source>
</evidence>
<dbReference type="AlphaFoldDB" id="A0AAX6FPW9"/>
<reference evidence="7" key="2">
    <citation type="submission" date="2023-04" db="EMBL/GenBank/DDBJ databases">
        <authorList>
            <person name="Bruccoleri R.E."/>
            <person name="Oakeley E.J."/>
            <person name="Faust A.-M."/>
            <person name="Dessus-Babus S."/>
            <person name="Altorfer M."/>
            <person name="Burckhardt D."/>
            <person name="Oertli M."/>
            <person name="Naumann U."/>
            <person name="Petersen F."/>
            <person name="Wong J."/>
        </authorList>
    </citation>
    <scope>NUCLEOTIDE SEQUENCE</scope>
    <source>
        <strain evidence="7">GSM-AAB239-AS_SAM_17_03QT</strain>
        <tissue evidence="7">Leaf</tissue>
    </source>
</reference>
<name>A0AAX6FPW9_IRIPA</name>
<protein>
    <submittedName>
        <fullName evidence="7">1-aminocyclopropane-1-carboxylate oxidase-like protein 1-like</fullName>
    </submittedName>
</protein>
<keyword evidence="4 5" id="KW-0408">Iron</keyword>
<evidence type="ECO:0000256" key="5">
    <source>
        <dbReference type="RuleBase" id="RU003682"/>
    </source>
</evidence>
<dbReference type="InterPro" id="IPR026992">
    <property type="entry name" value="DIOX_N"/>
</dbReference>
<dbReference type="PANTHER" id="PTHR10209">
    <property type="entry name" value="OXIDOREDUCTASE, 2OG-FE II OXYGENASE FAMILY PROTEIN"/>
    <property type="match status" value="1"/>
</dbReference>
<dbReference type="InterPro" id="IPR044861">
    <property type="entry name" value="IPNS-like_FE2OG_OXY"/>
</dbReference>
<evidence type="ECO:0000259" key="6">
    <source>
        <dbReference type="PROSITE" id="PS51471"/>
    </source>
</evidence>
<keyword evidence="2 5" id="KW-0479">Metal-binding</keyword>
<evidence type="ECO:0000256" key="4">
    <source>
        <dbReference type="ARBA" id="ARBA00023004"/>
    </source>
</evidence>
<evidence type="ECO:0000313" key="8">
    <source>
        <dbReference type="Proteomes" id="UP001140949"/>
    </source>
</evidence>
<dbReference type="PANTHER" id="PTHR10209:SF884">
    <property type="entry name" value="1-AMINOCYCLOPROPANE-1-CARBOXYLATE OXIDASE HOMOLOG 1-LIKE"/>
    <property type="match status" value="1"/>
</dbReference>
<dbReference type="PROSITE" id="PS51471">
    <property type="entry name" value="FE2OG_OXY"/>
    <property type="match status" value="1"/>
</dbReference>
<accession>A0AAX6FPW9</accession>
<sequence length="353" mass="39154">MSSYDRRASDIRAFDETKSGVKGLVDAGAATVPLFFHHHVEEAEEAANTSAFSIPVVDLCGARDRAVRDVGRASEAYGFFQAVNHGIPVGVLEEMREGARRFYEQEDAEAKKGYYTRDGSRKVVYNSNFDLYSAPAANWRDTLFVVMAPDPARPEDLPIACRDITIEYSSQVQRLGRVLLGLLSEALGLEANRLEEMGCAEGVAHLLHYYPPCPQPHLTLGVSKHSDSSFLTVLLQDHIGGLQVLHQNKWVDVSPMPGALVINIGDLLQLVSNDKLKSVEHRVLANKADEARISVASFLRTHLSPCSRLYGPLEELVSEENPPVYRHTTVKDYVQHYNTKGLDGRSALDHFKL</sequence>
<dbReference type="InterPro" id="IPR005123">
    <property type="entry name" value="Oxoglu/Fe-dep_dioxygenase_dom"/>
</dbReference>
<keyword evidence="3 5" id="KW-0560">Oxidoreductase</keyword>
<evidence type="ECO:0000256" key="2">
    <source>
        <dbReference type="ARBA" id="ARBA00022723"/>
    </source>
</evidence>
<proteinExistence type="inferred from homology"/>
<dbReference type="Pfam" id="PF03171">
    <property type="entry name" value="2OG-FeII_Oxy"/>
    <property type="match status" value="1"/>
</dbReference>
<organism evidence="7 8">
    <name type="scientific">Iris pallida</name>
    <name type="common">Sweet iris</name>
    <dbReference type="NCBI Taxonomy" id="29817"/>
    <lineage>
        <taxon>Eukaryota</taxon>
        <taxon>Viridiplantae</taxon>
        <taxon>Streptophyta</taxon>
        <taxon>Embryophyta</taxon>
        <taxon>Tracheophyta</taxon>
        <taxon>Spermatophyta</taxon>
        <taxon>Magnoliopsida</taxon>
        <taxon>Liliopsida</taxon>
        <taxon>Asparagales</taxon>
        <taxon>Iridaceae</taxon>
        <taxon>Iridoideae</taxon>
        <taxon>Irideae</taxon>
        <taxon>Iris</taxon>
    </lineage>
</organism>
<dbReference type="EMBL" id="JANAVB010027251">
    <property type="protein sequence ID" value="KAJ6818360.1"/>
    <property type="molecule type" value="Genomic_DNA"/>
</dbReference>
<gene>
    <name evidence="7" type="ORF">M6B38_406870</name>
</gene>
<dbReference type="Pfam" id="PF14226">
    <property type="entry name" value="DIOX_N"/>
    <property type="match status" value="1"/>
</dbReference>
<comment type="caution">
    <text evidence="7">The sequence shown here is derived from an EMBL/GenBank/DDBJ whole genome shotgun (WGS) entry which is preliminary data.</text>
</comment>